<feature type="compositionally biased region" description="Basic and acidic residues" evidence="1">
    <location>
        <begin position="654"/>
        <end position="667"/>
    </location>
</feature>
<reference evidence="5" key="1">
    <citation type="submission" date="2022-01" db="UniProtKB">
        <authorList>
            <consortium name="EnsemblMetazoa"/>
        </authorList>
    </citation>
    <scope>IDENTIFICATION</scope>
</reference>
<dbReference type="GeneID" id="106661261"/>
<feature type="domain" description="Ig-like" evidence="3">
    <location>
        <begin position="1"/>
        <end position="111"/>
    </location>
</feature>
<keyword evidence="6" id="KW-1185">Reference proteome</keyword>
<dbReference type="KEGG" id="clec:106661261"/>
<feature type="domain" description="Ig-like" evidence="3">
    <location>
        <begin position="418"/>
        <end position="497"/>
    </location>
</feature>
<dbReference type="InterPro" id="IPR013151">
    <property type="entry name" value="Immunoglobulin_dom"/>
</dbReference>
<dbReference type="Pfam" id="PF07686">
    <property type="entry name" value="V-set"/>
    <property type="match status" value="1"/>
</dbReference>
<dbReference type="SMART" id="SM00409">
    <property type="entry name" value="IG"/>
    <property type="match status" value="4"/>
</dbReference>
<dbReference type="PANTHER" id="PTHR23278:SF30">
    <property type="entry name" value="SIDESTEP VIII, ISOFORM B"/>
    <property type="match status" value="1"/>
</dbReference>
<dbReference type="EnsemblMetazoa" id="XM_014384546.2">
    <property type="protein sequence ID" value="XP_014240032.1"/>
    <property type="gene ID" value="LOC106661261"/>
</dbReference>
<dbReference type="InterPro" id="IPR036116">
    <property type="entry name" value="FN3_sf"/>
</dbReference>
<evidence type="ECO:0008006" key="7">
    <source>
        <dbReference type="Google" id="ProtNLM"/>
    </source>
</evidence>
<dbReference type="Pfam" id="PF00047">
    <property type="entry name" value="ig"/>
    <property type="match status" value="2"/>
</dbReference>
<dbReference type="RefSeq" id="XP_014240032.1">
    <property type="nucleotide sequence ID" value="XM_014384546.2"/>
</dbReference>
<evidence type="ECO:0000259" key="4">
    <source>
        <dbReference type="PROSITE" id="PS50853"/>
    </source>
</evidence>
<evidence type="ECO:0000256" key="1">
    <source>
        <dbReference type="SAM" id="MobiDB-lite"/>
    </source>
</evidence>
<dbReference type="InterPro" id="IPR003598">
    <property type="entry name" value="Ig_sub2"/>
</dbReference>
<keyword evidence="2" id="KW-0812">Transmembrane</keyword>
<keyword evidence="2" id="KW-1133">Transmembrane helix</keyword>
<dbReference type="AlphaFoldDB" id="A0A8I6R6R8"/>
<dbReference type="OrthoDB" id="8825892at2759"/>
<dbReference type="InterPro" id="IPR013106">
    <property type="entry name" value="Ig_V-set"/>
</dbReference>
<dbReference type="Proteomes" id="UP000494040">
    <property type="component" value="Unassembled WGS sequence"/>
</dbReference>
<dbReference type="OMA" id="THVYFTH"/>
<dbReference type="Gene3D" id="2.60.40.10">
    <property type="entry name" value="Immunoglobulins"/>
    <property type="match status" value="5"/>
</dbReference>
<dbReference type="SUPFAM" id="SSF48726">
    <property type="entry name" value="Immunoglobulin"/>
    <property type="match status" value="5"/>
</dbReference>
<protein>
    <recommendedName>
        <fullName evidence="7">Nephrin</fullName>
    </recommendedName>
</protein>
<evidence type="ECO:0000256" key="2">
    <source>
        <dbReference type="SAM" id="Phobius"/>
    </source>
</evidence>
<feature type="region of interest" description="Disordered" evidence="1">
    <location>
        <begin position="654"/>
        <end position="687"/>
    </location>
</feature>
<organism evidence="5 6">
    <name type="scientific">Cimex lectularius</name>
    <name type="common">Bed bug</name>
    <name type="synonym">Acanthia lectularia</name>
    <dbReference type="NCBI Taxonomy" id="79782"/>
    <lineage>
        <taxon>Eukaryota</taxon>
        <taxon>Metazoa</taxon>
        <taxon>Ecdysozoa</taxon>
        <taxon>Arthropoda</taxon>
        <taxon>Hexapoda</taxon>
        <taxon>Insecta</taxon>
        <taxon>Pterygota</taxon>
        <taxon>Neoptera</taxon>
        <taxon>Paraneoptera</taxon>
        <taxon>Hemiptera</taxon>
        <taxon>Heteroptera</taxon>
        <taxon>Panheteroptera</taxon>
        <taxon>Cimicomorpha</taxon>
        <taxon>Cimicidae</taxon>
        <taxon>Cimex</taxon>
    </lineage>
</organism>
<name>A0A8I6R6R8_CIMLE</name>
<feature type="domain" description="Ig-like" evidence="3">
    <location>
        <begin position="222"/>
        <end position="310"/>
    </location>
</feature>
<accession>A0A8I6R6R8</accession>
<dbReference type="InterPro" id="IPR003961">
    <property type="entry name" value="FN3_dom"/>
</dbReference>
<feature type="domain" description="Fibronectin type-III" evidence="4">
    <location>
        <begin position="515"/>
        <end position="608"/>
    </location>
</feature>
<dbReference type="Pfam" id="PF13927">
    <property type="entry name" value="Ig_3"/>
    <property type="match status" value="1"/>
</dbReference>
<evidence type="ECO:0000313" key="5">
    <source>
        <dbReference type="EnsemblMetazoa" id="XP_014240032.1"/>
    </source>
</evidence>
<dbReference type="InterPro" id="IPR036179">
    <property type="entry name" value="Ig-like_dom_sf"/>
</dbReference>
<dbReference type="InterPro" id="IPR013783">
    <property type="entry name" value="Ig-like_fold"/>
</dbReference>
<dbReference type="PROSITE" id="PS50835">
    <property type="entry name" value="IG_LIKE"/>
    <property type="match status" value="5"/>
</dbReference>
<feature type="compositionally biased region" description="Polar residues" evidence="1">
    <location>
        <begin position="668"/>
        <end position="677"/>
    </location>
</feature>
<keyword evidence="2" id="KW-0472">Membrane</keyword>
<dbReference type="PROSITE" id="PS50853">
    <property type="entry name" value="FN3"/>
    <property type="match status" value="1"/>
</dbReference>
<sequence length="763" mass="84555">MTSNVEAVAGGVAKLPCDITPPAKADRVHLVIWYKEGLPSPIYSVDARNMSIEGGRHWSEDKALGGRAFFQSTVDPARLTIENVKDSDSGVYRCRVDFRKSPTRNTKVILTVILPPEKLTILYDNGEHIPHYILGPYNEGSTVYVTCLSIGGRPLPTVTWWQENALLDDSYDDITEKTVRNVLRVDQIERRHLHAVFTCQSSNNKHISPLTSAVTLDMNLKPLWVRMLGENKPLSMGTTYEISCEVVGARPPPLITWWKGSVQLRNSRDVTSTDGNRTVSTLIFVPTIEDSGTYLSCRAINTLIPDSELEDGWKLNIYHVPVVSLELGSNINGSWIREGVDVYFECNVKANPWVYKVSWRHNGKVVGNNPSGGTILANQSLVLQSVSRAKAGQYTCVASNQEGDGESNALYLDVKFVPVCRPGQGNVIGVGRGELVRIPCEIESNPPATSYIWKFNHTGESIEIPNSHYTSEPNHSVASFSPSTEHDFGTLLCWAKNQLGTMRHPCAYHIIPAGRPDSLINCSLINQTELSLGIECSEGFDGGLPQHFAMEVYESSKQILMANVSSTTPTLTVVGLPPGLEFQVAAYAVNAKGRSDYTIIRTYTLKSPQKRTSNPTMLHLYPLIGLLSGIVALLVIIATCIVLILRCREKKRNKTDTEKFSENKDQSLNHSTDSLENNPDVIPLNSEFQEPSDKTLQKYNTALYSSNIDNHIRTMKGEVTYAELNLAGSCTVYSELLAPCEQSVYAQIQPVHQMNYFPHHTTV</sequence>
<evidence type="ECO:0000313" key="6">
    <source>
        <dbReference type="Proteomes" id="UP000494040"/>
    </source>
</evidence>
<evidence type="ECO:0000259" key="3">
    <source>
        <dbReference type="PROSITE" id="PS50835"/>
    </source>
</evidence>
<proteinExistence type="predicted"/>
<dbReference type="InterPro" id="IPR007110">
    <property type="entry name" value="Ig-like_dom"/>
</dbReference>
<dbReference type="SMART" id="SM00408">
    <property type="entry name" value="IGc2"/>
    <property type="match status" value="5"/>
</dbReference>
<dbReference type="InterPro" id="IPR003599">
    <property type="entry name" value="Ig_sub"/>
</dbReference>
<feature type="domain" description="Ig-like" evidence="3">
    <location>
        <begin position="321"/>
        <end position="413"/>
    </location>
</feature>
<feature type="transmembrane region" description="Helical" evidence="2">
    <location>
        <begin position="620"/>
        <end position="645"/>
    </location>
</feature>
<dbReference type="SUPFAM" id="SSF49265">
    <property type="entry name" value="Fibronectin type III"/>
    <property type="match status" value="1"/>
</dbReference>
<feature type="domain" description="Ig-like" evidence="3">
    <location>
        <begin position="130"/>
        <end position="215"/>
    </location>
</feature>
<dbReference type="PANTHER" id="PTHR23278">
    <property type="entry name" value="SIDESTEP PROTEIN"/>
    <property type="match status" value="1"/>
</dbReference>